<organism evidence="1 2">
    <name type="scientific">Ensete ventricosum</name>
    <name type="common">Abyssinian banana</name>
    <name type="synonym">Musa ensete</name>
    <dbReference type="NCBI Taxonomy" id="4639"/>
    <lineage>
        <taxon>Eukaryota</taxon>
        <taxon>Viridiplantae</taxon>
        <taxon>Streptophyta</taxon>
        <taxon>Embryophyta</taxon>
        <taxon>Tracheophyta</taxon>
        <taxon>Spermatophyta</taxon>
        <taxon>Magnoliopsida</taxon>
        <taxon>Liliopsida</taxon>
        <taxon>Zingiberales</taxon>
        <taxon>Musaceae</taxon>
        <taxon>Ensete</taxon>
    </lineage>
</organism>
<reference evidence="1 2" key="1">
    <citation type="journal article" date="2014" name="Agronomy (Basel)">
        <title>A Draft Genome Sequence for Ensete ventricosum, the Drought-Tolerant Tree Against Hunger.</title>
        <authorList>
            <person name="Harrison J."/>
            <person name="Moore K.A."/>
            <person name="Paszkiewicz K."/>
            <person name="Jones T."/>
            <person name="Grant M."/>
            <person name="Ambacheew D."/>
            <person name="Muzemil S."/>
            <person name="Studholme D.J."/>
        </authorList>
    </citation>
    <scope>NUCLEOTIDE SEQUENCE [LARGE SCALE GENOMIC DNA]</scope>
</reference>
<gene>
    <name evidence="1" type="ORF">B296_00046592</name>
</gene>
<sequence>TTYCLLYSLVEHSYINPKSLAFNYLDEKLIDTGLIKFLGLYPSTLSWYLEFASAFSTSFSPFRPMLFLYESKGSMTSRKSHLCGTIALPNSWLYYLLPCICVPSFVIGRSISMTLWRSFDSTSFLFDTLLFG</sequence>
<protein>
    <submittedName>
        <fullName evidence="1">Uncharacterized protein</fullName>
    </submittedName>
</protein>
<evidence type="ECO:0000313" key="2">
    <source>
        <dbReference type="Proteomes" id="UP000287651"/>
    </source>
</evidence>
<comment type="caution">
    <text evidence="1">The sequence shown here is derived from an EMBL/GenBank/DDBJ whole genome shotgun (WGS) entry which is preliminary data.</text>
</comment>
<name>A0A426X0I6_ENSVE</name>
<evidence type="ECO:0000313" key="1">
    <source>
        <dbReference type="EMBL" id="RRT32991.1"/>
    </source>
</evidence>
<feature type="non-terminal residue" evidence="1">
    <location>
        <position position="1"/>
    </location>
</feature>
<proteinExistence type="predicted"/>
<accession>A0A426X0I6</accession>
<dbReference type="Proteomes" id="UP000287651">
    <property type="component" value="Unassembled WGS sequence"/>
</dbReference>
<dbReference type="AlphaFoldDB" id="A0A426X0I6"/>
<dbReference type="EMBL" id="AMZH03030168">
    <property type="protein sequence ID" value="RRT32991.1"/>
    <property type="molecule type" value="Genomic_DNA"/>
</dbReference>